<dbReference type="PROSITE" id="PS50158">
    <property type="entry name" value="ZF_CCHC"/>
    <property type="match status" value="1"/>
</dbReference>
<comment type="function">
    <text evidence="8">Involved in pre-mRNA splicing.</text>
</comment>
<dbReference type="eggNOG" id="KOG2560">
    <property type="taxonomic scope" value="Eukaryota"/>
</dbReference>
<dbReference type="AlphaFoldDB" id="A2E4A7"/>
<dbReference type="RefSeq" id="XP_001324776.1">
    <property type="nucleotide sequence ID" value="XM_001324741.1"/>
</dbReference>
<evidence type="ECO:0000256" key="7">
    <source>
        <dbReference type="PROSITE-ProRule" id="PRU00047"/>
    </source>
</evidence>
<name>A2E4A7_TRIV3</name>
<feature type="compositionally biased region" description="Basic and acidic residues" evidence="9">
    <location>
        <begin position="10"/>
        <end position="20"/>
    </location>
</feature>
<evidence type="ECO:0000313" key="12">
    <source>
        <dbReference type="Proteomes" id="UP000001542"/>
    </source>
</evidence>
<dbReference type="PANTHER" id="PTHR12942:SF2">
    <property type="entry name" value="PRE-MRNA-SPLICING FACTOR SLU7"/>
    <property type="match status" value="1"/>
</dbReference>
<proteinExistence type="inferred from homology"/>
<comment type="similarity">
    <text evidence="2 8">Belongs to the SLU7 family.</text>
</comment>
<keyword evidence="3 8" id="KW-0507">mRNA processing</keyword>
<dbReference type="KEGG" id="tva:4770519"/>
<sequence length="314" mass="35807">MNGNPSRTYEYYKQHDDNDTPKTISQDIATAPWYTSGGEDGLDHLRISSFAQQVQTDRNVGIKHGYTSKKVSKWKPGCCKNCGSDQHTEKDCPERPRKVNAIVRGEGIYSGKKVYQQALSYEAKRDNYANYSGSRWLVDSKQASLYKAKILAQSTDVNDKVEIRATFGSRSSRNRQDTADYIKNIDNDTPDVLKEDSKFVGPEEGKSEKQEVDVKFSWEEGAVKPKKVTKDLTEEAMKQSQREFMERKKLMSTLIQQNEEKEEEIPKSERYGNMEDVFVNGHTSVWGSFFCAGQWGYACCKQTDRNSICTAQKD</sequence>
<dbReference type="FunCoup" id="A2E4A7">
    <property type="interactions" value="654"/>
</dbReference>
<dbReference type="VEuPathDB" id="TrichDB:TVAG_139330"/>
<keyword evidence="5 8" id="KW-0508">mRNA splicing</keyword>
<keyword evidence="6 8" id="KW-0539">Nucleus</keyword>
<evidence type="ECO:0000256" key="4">
    <source>
        <dbReference type="ARBA" id="ARBA00022728"/>
    </source>
</evidence>
<evidence type="ECO:0000256" key="1">
    <source>
        <dbReference type="ARBA" id="ARBA00004123"/>
    </source>
</evidence>
<dbReference type="Proteomes" id="UP000001542">
    <property type="component" value="Unassembled WGS sequence"/>
</dbReference>
<keyword evidence="7" id="KW-0479">Metal-binding</keyword>
<dbReference type="InterPro" id="IPR039974">
    <property type="entry name" value="Splicing_factor_SLU7"/>
</dbReference>
<dbReference type="InterPro" id="IPR001878">
    <property type="entry name" value="Znf_CCHC"/>
</dbReference>
<evidence type="ECO:0000256" key="2">
    <source>
        <dbReference type="ARBA" id="ARBA00007203"/>
    </source>
</evidence>
<dbReference type="GO" id="GO:0000398">
    <property type="term" value="P:mRNA splicing, via spliceosome"/>
    <property type="evidence" value="ECO:0007669"/>
    <property type="project" value="UniProtKB-UniRule"/>
</dbReference>
<evidence type="ECO:0000259" key="10">
    <source>
        <dbReference type="PROSITE" id="PS50158"/>
    </source>
</evidence>
<gene>
    <name evidence="11" type="ORF">TVAG_139330</name>
</gene>
<protein>
    <recommendedName>
        <fullName evidence="8">Pre-mRNA-splicing factor SLU7</fullName>
    </recommendedName>
</protein>
<comment type="subunit">
    <text evidence="8">Associated with the spliceosome.</text>
</comment>
<dbReference type="InParanoid" id="A2E4A7"/>
<evidence type="ECO:0000256" key="3">
    <source>
        <dbReference type="ARBA" id="ARBA00022664"/>
    </source>
</evidence>
<dbReference type="GO" id="GO:0008380">
    <property type="term" value="P:RNA splicing"/>
    <property type="evidence" value="ECO:0000318"/>
    <property type="project" value="GO_Central"/>
</dbReference>
<feature type="domain" description="CCHC-type" evidence="10">
    <location>
        <begin position="79"/>
        <end position="94"/>
    </location>
</feature>
<comment type="subcellular location">
    <subcellularLocation>
        <location evidence="1 8">Nucleus</location>
    </subcellularLocation>
</comment>
<reference evidence="11" key="2">
    <citation type="journal article" date="2007" name="Science">
        <title>Draft genome sequence of the sexually transmitted pathogen Trichomonas vaginalis.</title>
        <authorList>
            <person name="Carlton J.M."/>
            <person name="Hirt R.P."/>
            <person name="Silva J.C."/>
            <person name="Delcher A.L."/>
            <person name="Schatz M."/>
            <person name="Zhao Q."/>
            <person name="Wortman J.R."/>
            <person name="Bidwell S.L."/>
            <person name="Alsmark U.C.M."/>
            <person name="Besteiro S."/>
            <person name="Sicheritz-Ponten T."/>
            <person name="Noel C.J."/>
            <person name="Dacks J.B."/>
            <person name="Foster P.G."/>
            <person name="Simillion C."/>
            <person name="Van de Peer Y."/>
            <person name="Miranda-Saavedra D."/>
            <person name="Barton G.J."/>
            <person name="Westrop G.D."/>
            <person name="Mueller S."/>
            <person name="Dessi D."/>
            <person name="Fiori P.L."/>
            <person name="Ren Q."/>
            <person name="Paulsen I."/>
            <person name="Zhang H."/>
            <person name="Bastida-Corcuera F.D."/>
            <person name="Simoes-Barbosa A."/>
            <person name="Brown M.T."/>
            <person name="Hayes R.D."/>
            <person name="Mukherjee M."/>
            <person name="Okumura C.Y."/>
            <person name="Schneider R."/>
            <person name="Smith A.J."/>
            <person name="Vanacova S."/>
            <person name="Villalvazo M."/>
            <person name="Haas B.J."/>
            <person name="Pertea M."/>
            <person name="Feldblyum T.V."/>
            <person name="Utterback T.R."/>
            <person name="Shu C.L."/>
            <person name="Osoegawa K."/>
            <person name="de Jong P.J."/>
            <person name="Hrdy I."/>
            <person name="Horvathova L."/>
            <person name="Zubacova Z."/>
            <person name="Dolezal P."/>
            <person name="Malik S.B."/>
            <person name="Logsdon J.M. Jr."/>
            <person name="Henze K."/>
            <person name="Gupta A."/>
            <person name="Wang C.C."/>
            <person name="Dunne R.L."/>
            <person name="Upcroft J.A."/>
            <person name="Upcroft P."/>
            <person name="White O."/>
            <person name="Salzberg S.L."/>
            <person name="Tang P."/>
            <person name="Chiu C.-H."/>
            <person name="Lee Y.-S."/>
            <person name="Embley T.M."/>
            <person name="Coombs G.H."/>
            <person name="Mottram J.C."/>
            <person name="Tachezy J."/>
            <person name="Fraser-Liggett C.M."/>
            <person name="Johnson P.J."/>
        </authorList>
    </citation>
    <scope>NUCLEOTIDE SEQUENCE [LARGE SCALE GENOMIC DNA]</scope>
    <source>
        <strain evidence="11">G3</strain>
    </source>
</reference>
<dbReference type="PANTHER" id="PTHR12942">
    <property type="entry name" value="STEP II SPLICING FACTOR SLU7"/>
    <property type="match status" value="1"/>
</dbReference>
<feature type="region of interest" description="Disordered" evidence="9">
    <location>
        <begin position="1"/>
        <end position="24"/>
    </location>
</feature>
<dbReference type="GO" id="GO:0008270">
    <property type="term" value="F:zinc ion binding"/>
    <property type="evidence" value="ECO:0007669"/>
    <property type="project" value="UniProtKB-KW"/>
</dbReference>
<dbReference type="EMBL" id="DS113300">
    <property type="protein sequence ID" value="EAY12553.1"/>
    <property type="molecule type" value="Genomic_DNA"/>
</dbReference>
<evidence type="ECO:0000256" key="5">
    <source>
        <dbReference type="ARBA" id="ARBA00023187"/>
    </source>
</evidence>
<dbReference type="VEuPathDB" id="TrichDB:TVAGG3_0252320"/>
<evidence type="ECO:0000256" key="8">
    <source>
        <dbReference type="RuleBase" id="RU367071"/>
    </source>
</evidence>
<accession>A2E4A7</accession>
<dbReference type="OrthoDB" id="249612at2759"/>
<organism evidence="11 12">
    <name type="scientific">Trichomonas vaginalis (strain ATCC PRA-98 / G3)</name>
    <dbReference type="NCBI Taxonomy" id="412133"/>
    <lineage>
        <taxon>Eukaryota</taxon>
        <taxon>Metamonada</taxon>
        <taxon>Parabasalia</taxon>
        <taxon>Trichomonadida</taxon>
        <taxon>Trichomonadidae</taxon>
        <taxon>Trichomonas</taxon>
    </lineage>
</organism>
<evidence type="ECO:0000256" key="9">
    <source>
        <dbReference type="SAM" id="MobiDB-lite"/>
    </source>
</evidence>
<evidence type="ECO:0000313" key="11">
    <source>
        <dbReference type="EMBL" id="EAY12553.1"/>
    </source>
</evidence>
<dbReference type="GO" id="GO:0005681">
    <property type="term" value="C:spliceosomal complex"/>
    <property type="evidence" value="ECO:0000318"/>
    <property type="project" value="GO_Central"/>
</dbReference>
<dbReference type="STRING" id="5722.A2E4A7"/>
<keyword evidence="4 8" id="KW-0747">Spliceosome</keyword>
<keyword evidence="12" id="KW-1185">Reference proteome</keyword>
<evidence type="ECO:0000256" key="6">
    <source>
        <dbReference type="ARBA" id="ARBA00023242"/>
    </source>
</evidence>
<keyword evidence="7" id="KW-0863">Zinc-finger</keyword>
<keyword evidence="7" id="KW-0862">Zinc</keyword>
<reference evidence="11" key="1">
    <citation type="submission" date="2006-10" db="EMBL/GenBank/DDBJ databases">
        <authorList>
            <person name="Amadeo P."/>
            <person name="Zhao Q."/>
            <person name="Wortman J."/>
            <person name="Fraser-Liggett C."/>
            <person name="Carlton J."/>
        </authorList>
    </citation>
    <scope>NUCLEOTIDE SEQUENCE</scope>
    <source>
        <strain evidence="11">G3</strain>
    </source>
</reference>
<dbReference type="GO" id="GO:0030628">
    <property type="term" value="F:pre-mRNA 3'-splice site binding"/>
    <property type="evidence" value="ECO:0007669"/>
    <property type="project" value="UniProtKB-UniRule"/>
</dbReference>